<gene>
    <name evidence="6" type="ORF">RT41_GL001765</name>
</gene>
<dbReference type="SUPFAM" id="SSF53697">
    <property type="entry name" value="SIS domain"/>
    <property type="match status" value="1"/>
</dbReference>
<dbReference type="CDD" id="cd05013">
    <property type="entry name" value="SIS_RpiR"/>
    <property type="match status" value="1"/>
</dbReference>
<accession>A0A2A5RKF9</accession>
<dbReference type="InterPro" id="IPR035472">
    <property type="entry name" value="RpiR-like_SIS"/>
</dbReference>
<dbReference type="InterPro" id="IPR047640">
    <property type="entry name" value="RpiR-like"/>
</dbReference>
<dbReference type="SUPFAM" id="SSF46689">
    <property type="entry name" value="Homeodomain-like"/>
    <property type="match status" value="1"/>
</dbReference>
<dbReference type="Pfam" id="PF01380">
    <property type="entry name" value="SIS"/>
    <property type="match status" value="1"/>
</dbReference>
<dbReference type="Proteomes" id="UP000218181">
    <property type="component" value="Unassembled WGS sequence"/>
</dbReference>
<evidence type="ECO:0000256" key="2">
    <source>
        <dbReference type="ARBA" id="ARBA00023125"/>
    </source>
</evidence>
<dbReference type="InterPro" id="IPR000281">
    <property type="entry name" value="HTH_RpiR"/>
</dbReference>
<dbReference type="Gene3D" id="3.40.50.10490">
    <property type="entry name" value="Glucose-6-phosphate isomerase like protein, domain 1"/>
    <property type="match status" value="1"/>
</dbReference>
<dbReference type="EMBL" id="JXJU01000007">
    <property type="protein sequence ID" value="PCR99652.1"/>
    <property type="molecule type" value="Genomic_DNA"/>
</dbReference>
<dbReference type="GO" id="GO:1901135">
    <property type="term" value="P:carbohydrate derivative metabolic process"/>
    <property type="evidence" value="ECO:0007669"/>
    <property type="project" value="InterPro"/>
</dbReference>
<dbReference type="InterPro" id="IPR036388">
    <property type="entry name" value="WH-like_DNA-bd_sf"/>
</dbReference>
<dbReference type="InterPro" id="IPR046348">
    <property type="entry name" value="SIS_dom_sf"/>
</dbReference>
<dbReference type="RefSeq" id="WP_096818356.1">
    <property type="nucleotide sequence ID" value="NZ_JXJU01000007.1"/>
</dbReference>
<dbReference type="InterPro" id="IPR009057">
    <property type="entry name" value="Homeodomain-like_sf"/>
</dbReference>
<evidence type="ECO:0000313" key="7">
    <source>
        <dbReference type="Proteomes" id="UP000218181"/>
    </source>
</evidence>
<dbReference type="PANTHER" id="PTHR30514">
    <property type="entry name" value="GLUCOKINASE"/>
    <property type="match status" value="1"/>
</dbReference>
<dbReference type="PROSITE" id="PS51464">
    <property type="entry name" value="SIS"/>
    <property type="match status" value="1"/>
</dbReference>
<reference evidence="6 7" key="1">
    <citation type="submission" date="2014-12" db="EMBL/GenBank/DDBJ databases">
        <title>Draft genome sequences of 10 type strains of Lactococcus.</title>
        <authorList>
            <person name="Sun Z."/>
            <person name="Zhong Z."/>
            <person name="Liu W."/>
            <person name="Zhang W."/>
            <person name="Zhang H."/>
        </authorList>
    </citation>
    <scope>NUCLEOTIDE SEQUENCE [LARGE SCALE GENOMIC DNA]</scope>
    <source>
        <strain evidence="6 7">JCM 16395</strain>
    </source>
</reference>
<dbReference type="GO" id="GO:0003700">
    <property type="term" value="F:DNA-binding transcription factor activity"/>
    <property type="evidence" value="ECO:0007669"/>
    <property type="project" value="InterPro"/>
</dbReference>
<sequence>MKNLSEAETYCWNYIQENIAKVPNLTIQKIAQDAHVSLSTVSRTLKKKGYDGYSEFKQTVRQTKNERRKNGFSKEVNRAIHKNEVEIMRTINQLSSEDIESAVRLIDHQKKIMIFSAGLSSNVAREMMSKLQLFGKDCTSHDDFDYMKYYASRANRDYLVIAISISGATPEIAQALHIAKSHGSKIIALTAANPSIISDQADICINAYKSKIKEINFGLDVGSRIPLQVVTRILLDSYAIYKDLAPIREDNN</sequence>
<keyword evidence="1" id="KW-0805">Transcription regulation</keyword>
<feature type="domain" description="HTH rpiR-type" evidence="4">
    <location>
        <begin position="1"/>
        <end position="67"/>
    </location>
</feature>
<evidence type="ECO:0000313" key="6">
    <source>
        <dbReference type="EMBL" id="PCR99652.1"/>
    </source>
</evidence>
<evidence type="ECO:0000259" key="5">
    <source>
        <dbReference type="PROSITE" id="PS51464"/>
    </source>
</evidence>
<dbReference type="Gene3D" id="1.10.10.10">
    <property type="entry name" value="Winged helix-like DNA-binding domain superfamily/Winged helix DNA-binding domain"/>
    <property type="match status" value="1"/>
</dbReference>
<comment type="caution">
    <text evidence="6">The sequence shown here is derived from an EMBL/GenBank/DDBJ whole genome shotgun (WGS) entry which is preliminary data.</text>
</comment>
<dbReference type="OrthoDB" id="2367514at2"/>
<keyword evidence="7" id="KW-1185">Reference proteome</keyword>
<dbReference type="STRING" id="1291764.GCA_001311235_02221"/>
<protein>
    <submittedName>
        <fullName evidence="6">Transcriptional regulator</fullName>
    </submittedName>
</protein>
<dbReference type="AlphaFoldDB" id="A0A2A5RKF9"/>
<name>A0A2A5RKF9_9LACT</name>
<evidence type="ECO:0000256" key="1">
    <source>
        <dbReference type="ARBA" id="ARBA00023015"/>
    </source>
</evidence>
<keyword evidence="3" id="KW-0804">Transcription</keyword>
<dbReference type="PROSITE" id="PS51071">
    <property type="entry name" value="HTH_RPIR"/>
    <property type="match status" value="1"/>
</dbReference>
<organism evidence="6 7">
    <name type="scientific">Lactococcus fujiensis JCM 16395</name>
    <dbReference type="NCBI Taxonomy" id="1291764"/>
    <lineage>
        <taxon>Bacteria</taxon>
        <taxon>Bacillati</taxon>
        <taxon>Bacillota</taxon>
        <taxon>Bacilli</taxon>
        <taxon>Lactobacillales</taxon>
        <taxon>Streptococcaceae</taxon>
        <taxon>Lactococcus</taxon>
    </lineage>
</organism>
<proteinExistence type="predicted"/>
<dbReference type="PANTHER" id="PTHR30514:SF21">
    <property type="entry name" value="RPIR-FAMILY TRANSCRIPTIONAL REGULATOR"/>
    <property type="match status" value="1"/>
</dbReference>
<keyword evidence="2" id="KW-0238">DNA-binding</keyword>
<dbReference type="InterPro" id="IPR001347">
    <property type="entry name" value="SIS_dom"/>
</dbReference>
<dbReference type="GO" id="GO:0003677">
    <property type="term" value="F:DNA binding"/>
    <property type="evidence" value="ECO:0007669"/>
    <property type="project" value="UniProtKB-KW"/>
</dbReference>
<dbReference type="Pfam" id="PF01418">
    <property type="entry name" value="HTH_6"/>
    <property type="match status" value="1"/>
</dbReference>
<feature type="domain" description="SIS" evidence="5">
    <location>
        <begin position="102"/>
        <end position="250"/>
    </location>
</feature>
<evidence type="ECO:0000259" key="4">
    <source>
        <dbReference type="PROSITE" id="PS51071"/>
    </source>
</evidence>
<dbReference type="GO" id="GO:0097367">
    <property type="term" value="F:carbohydrate derivative binding"/>
    <property type="evidence" value="ECO:0007669"/>
    <property type="project" value="InterPro"/>
</dbReference>
<evidence type="ECO:0000256" key="3">
    <source>
        <dbReference type="ARBA" id="ARBA00023163"/>
    </source>
</evidence>